<sequence>MPTNRPYPAGTSHQAAADRTRLGAPHAGGAGTLGRHTVSRIGYGAMQLDRLPDDRAGALAVLRRAAELGADHVDTAQFYGDGYVNELIRDAYRPADGIVVVTKVGADPDPGARIPIRPAQRPEQLRASVEDNLRSLGLDQIPVVNLRRLGDNGPRIRATGDQVVALDDQLAAMTALRDEGKIGAIGLSGVTEDELRRALPAGIVCVQNAYSLVARDDEATLRLCQAEQIAWVPFFPLGGAFPGMTHVADVPAVVAVAESLGVTAAQVGLAWLLRHSANTLLIPGTASIEHLAANIAAGSVELPDDALAALDAAPTHSTDLPIDEPTRP</sequence>
<proteinExistence type="predicted"/>
<dbReference type="InterPro" id="IPR036812">
    <property type="entry name" value="NAD(P)_OxRdtase_dom_sf"/>
</dbReference>
<comment type="caution">
    <text evidence="3">The sequence shown here is derived from an EMBL/GenBank/DDBJ whole genome shotgun (WGS) entry which is preliminary data.</text>
</comment>
<dbReference type="PANTHER" id="PTHR43625:SF40">
    <property type="entry name" value="ALDO-KETO REDUCTASE YAKC [NADP(+)]"/>
    <property type="match status" value="1"/>
</dbReference>
<evidence type="ECO:0000259" key="2">
    <source>
        <dbReference type="Pfam" id="PF00248"/>
    </source>
</evidence>
<dbReference type="Pfam" id="PF00248">
    <property type="entry name" value="Aldo_ket_red"/>
    <property type="match status" value="1"/>
</dbReference>
<keyword evidence="1" id="KW-0560">Oxidoreductase</keyword>
<evidence type="ECO:0000256" key="1">
    <source>
        <dbReference type="ARBA" id="ARBA00023002"/>
    </source>
</evidence>
<reference evidence="4" key="1">
    <citation type="journal article" date="2021" name="Int. J. Syst. Evol. Microbiol.">
        <title>Actinocatenispora comari sp. nov., an endophytic actinomycete isolated from aerial parts of Comarum salesowianum.</title>
        <authorList>
            <person name="Oyunbileg N."/>
            <person name="Iizaka Y."/>
            <person name="Hamada M."/>
            <person name="Davaapurev B.O."/>
            <person name="Fukumoto A."/>
            <person name="Tsetseg B."/>
            <person name="Kato F."/>
            <person name="Tamura T."/>
            <person name="Batkhuu J."/>
            <person name="Anzai Y."/>
        </authorList>
    </citation>
    <scope>NUCLEOTIDE SEQUENCE [LARGE SCALE GENOMIC DNA]</scope>
    <source>
        <strain evidence="4">NUM-2625</strain>
    </source>
</reference>
<dbReference type="Proteomes" id="UP000614996">
    <property type="component" value="Unassembled WGS sequence"/>
</dbReference>
<dbReference type="Gene3D" id="3.20.20.100">
    <property type="entry name" value="NADP-dependent oxidoreductase domain"/>
    <property type="match status" value="1"/>
</dbReference>
<protein>
    <submittedName>
        <fullName evidence="3">Oxidoreductase</fullName>
    </submittedName>
</protein>
<keyword evidence="4" id="KW-1185">Reference proteome</keyword>
<organism evidence="3 4">
    <name type="scientific">Actinocatenispora comari</name>
    <dbReference type="NCBI Taxonomy" id="2807577"/>
    <lineage>
        <taxon>Bacteria</taxon>
        <taxon>Bacillati</taxon>
        <taxon>Actinomycetota</taxon>
        <taxon>Actinomycetes</taxon>
        <taxon>Micromonosporales</taxon>
        <taxon>Micromonosporaceae</taxon>
        <taxon>Actinocatenispora</taxon>
    </lineage>
</organism>
<dbReference type="GO" id="GO:0005737">
    <property type="term" value="C:cytoplasm"/>
    <property type="evidence" value="ECO:0007669"/>
    <property type="project" value="TreeGrafter"/>
</dbReference>
<dbReference type="GO" id="GO:0016491">
    <property type="term" value="F:oxidoreductase activity"/>
    <property type="evidence" value="ECO:0007669"/>
    <property type="project" value="UniProtKB-KW"/>
</dbReference>
<dbReference type="PANTHER" id="PTHR43625">
    <property type="entry name" value="AFLATOXIN B1 ALDEHYDE REDUCTASE"/>
    <property type="match status" value="1"/>
</dbReference>
<name>A0A8J4END0_9ACTN</name>
<dbReference type="InterPro" id="IPR050791">
    <property type="entry name" value="Aldo-Keto_reductase"/>
</dbReference>
<gene>
    <name evidence="3" type="ORF">NUM_65810</name>
</gene>
<dbReference type="CDD" id="cd19088">
    <property type="entry name" value="AKR_AKR13B1"/>
    <property type="match status" value="1"/>
</dbReference>
<dbReference type="RefSeq" id="WP_207128898.1">
    <property type="nucleotide sequence ID" value="NZ_BOPO01000133.1"/>
</dbReference>
<evidence type="ECO:0000313" key="4">
    <source>
        <dbReference type="Proteomes" id="UP000614996"/>
    </source>
</evidence>
<dbReference type="AlphaFoldDB" id="A0A8J4END0"/>
<evidence type="ECO:0000313" key="3">
    <source>
        <dbReference type="EMBL" id="GIL31327.1"/>
    </source>
</evidence>
<dbReference type="EMBL" id="BOPO01000133">
    <property type="protein sequence ID" value="GIL31327.1"/>
    <property type="molecule type" value="Genomic_DNA"/>
</dbReference>
<accession>A0A8J4END0</accession>
<feature type="domain" description="NADP-dependent oxidoreductase" evidence="2">
    <location>
        <begin position="40"/>
        <end position="312"/>
    </location>
</feature>
<dbReference type="InterPro" id="IPR023210">
    <property type="entry name" value="NADP_OxRdtase_dom"/>
</dbReference>
<dbReference type="SUPFAM" id="SSF51430">
    <property type="entry name" value="NAD(P)-linked oxidoreductase"/>
    <property type="match status" value="1"/>
</dbReference>